<sequence>MILTTTDSIEGFTIKDYLGIVTGVSVNSKKTSLSFNMEKYYSSLETSINEIKEEAFQNLKQNAIVLKANAIVGIGVDVETYPNTGLIMVSITGTAVKVS</sequence>
<dbReference type="InterPro" id="IPR002765">
    <property type="entry name" value="UPF0145_YbjQ-like"/>
</dbReference>
<comment type="similarity">
    <text evidence="1">Belongs to the UPF0145 family.</text>
</comment>
<evidence type="ECO:0000256" key="1">
    <source>
        <dbReference type="ARBA" id="ARBA00010751"/>
    </source>
</evidence>
<gene>
    <name evidence="2" type="ORF">BXY80_0882</name>
</gene>
<accession>A0A420DX21</accession>
<comment type="caution">
    <text evidence="2">The sequence shown here is derived from an EMBL/GenBank/DDBJ whole genome shotgun (WGS) entry which is preliminary data.</text>
</comment>
<evidence type="ECO:0000313" key="3">
    <source>
        <dbReference type="Proteomes" id="UP000284892"/>
    </source>
</evidence>
<reference evidence="2 3" key="1">
    <citation type="submission" date="2018-09" db="EMBL/GenBank/DDBJ databases">
        <title>Genomic Encyclopedia of Archaeal and Bacterial Type Strains, Phase II (KMG-II): from individual species to whole genera.</title>
        <authorList>
            <person name="Goeker M."/>
        </authorList>
    </citation>
    <scope>NUCLEOTIDE SEQUENCE [LARGE SCALE GENOMIC DNA]</scope>
    <source>
        <strain evidence="2 3">DSM 26283</strain>
    </source>
</reference>
<dbReference type="PANTHER" id="PTHR34068:SF1">
    <property type="entry name" value="UPF0145 PROTEIN YBJQ"/>
    <property type="match status" value="1"/>
</dbReference>
<dbReference type="RefSeq" id="WP_120199977.1">
    <property type="nucleotide sequence ID" value="NZ_RAQJ01000001.1"/>
</dbReference>
<dbReference type="InterPro" id="IPR035439">
    <property type="entry name" value="UPF0145_dom_sf"/>
</dbReference>
<name>A0A420DX21_9FLAO</name>
<protein>
    <submittedName>
        <fullName evidence="2">Uncharacterized protein YbjQ (UPF0145 family)</fullName>
    </submittedName>
</protein>
<organism evidence="2 3">
    <name type="scientific">Ichthyenterobacterium magnum</name>
    <dbReference type="NCBI Taxonomy" id="1230530"/>
    <lineage>
        <taxon>Bacteria</taxon>
        <taxon>Pseudomonadati</taxon>
        <taxon>Bacteroidota</taxon>
        <taxon>Flavobacteriia</taxon>
        <taxon>Flavobacteriales</taxon>
        <taxon>Flavobacteriaceae</taxon>
        <taxon>Ichthyenterobacterium</taxon>
    </lineage>
</organism>
<dbReference type="Pfam" id="PF01906">
    <property type="entry name" value="YbjQ_1"/>
    <property type="match status" value="1"/>
</dbReference>
<dbReference type="AlphaFoldDB" id="A0A420DX21"/>
<keyword evidence="3" id="KW-1185">Reference proteome</keyword>
<evidence type="ECO:0000313" key="2">
    <source>
        <dbReference type="EMBL" id="RKE98788.1"/>
    </source>
</evidence>
<dbReference type="Gene3D" id="3.30.110.70">
    <property type="entry name" value="Hypothetical protein apc22750. Chain B"/>
    <property type="match status" value="1"/>
</dbReference>
<dbReference type="OrthoDB" id="9796448at2"/>
<dbReference type="Proteomes" id="UP000284892">
    <property type="component" value="Unassembled WGS sequence"/>
</dbReference>
<dbReference type="PANTHER" id="PTHR34068">
    <property type="entry name" value="UPF0145 PROTEIN YBJQ"/>
    <property type="match status" value="1"/>
</dbReference>
<proteinExistence type="inferred from homology"/>
<dbReference type="SUPFAM" id="SSF117782">
    <property type="entry name" value="YbjQ-like"/>
    <property type="match status" value="1"/>
</dbReference>
<dbReference type="EMBL" id="RAQJ01000001">
    <property type="protein sequence ID" value="RKE98788.1"/>
    <property type="molecule type" value="Genomic_DNA"/>
</dbReference>